<comment type="caution">
    <text evidence="2">The sequence shown here is derived from an EMBL/GenBank/DDBJ whole genome shotgun (WGS) entry which is preliminary data.</text>
</comment>
<evidence type="ECO:0000256" key="1">
    <source>
        <dbReference type="SAM" id="MobiDB-lite"/>
    </source>
</evidence>
<accession>A0ABN3FYN7</accession>
<sequence>MFPATNGDAVPSNPEALRDQPTADQAADPRDAGRVARERDQAVHELLELEHAATEGPQVPRQA</sequence>
<evidence type="ECO:0000313" key="2">
    <source>
        <dbReference type="EMBL" id="GAA2339934.1"/>
    </source>
</evidence>
<dbReference type="EMBL" id="BAAARA010000004">
    <property type="protein sequence ID" value="GAA2339934.1"/>
    <property type="molecule type" value="Genomic_DNA"/>
</dbReference>
<feature type="compositionally biased region" description="Basic and acidic residues" evidence="1">
    <location>
        <begin position="27"/>
        <end position="40"/>
    </location>
</feature>
<name>A0ABN3FYN7_9PSEU</name>
<gene>
    <name evidence="2" type="ORF">GCM10009854_15420</name>
</gene>
<proteinExistence type="predicted"/>
<dbReference type="Proteomes" id="UP001501218">
    <property type="component" value="Unassembled WGS sequence"/>
</dbReference>
<feature type="region of interest" description="Disordered" evidence="1">
    <location>
        <begin position="1"/>
        <end position="40"/>
    </location>
</feature>
<protein>
    <submittedName>
        <fullName evidence="2">Uncharacterized protein</fullName>
    </submittedName>
</protein>
<organism evidence="2 3">
    <name type="scientific">Saccharopolyspora halophila</name>
    <dbReference type="NCBI Taxonomy" id="405551"/>
    <lineage>
        <taxon>Bacteria</taxon>
        <taxon>Bacillati</taxon>
        <taxon>Actinomycetota</taxon>
        <taxon>Actinomycetes</taxon>
        <taxon>Pseudonocardiales</taxon>
        <taxon>Pseudonocardiaceae</taxon>
        <taxon>Saccharopolyspora</taxon>
    </lineage>
</organism>
<keyword evidence="3" id="KW-1185">Reference proteome</keyword>
<reference evidence="2 3" key="1">
    <citation type="journal article" date="2019" name="Int. J. Syst. Evol. Microbiol.">
        <title>The Global Catalogue of Microorganisms (GCM) 10K type strain sequencing project: providing services to taxonomists for standard genome sequencing and annotation.</title>
        <authorList>
            <consortium name="The Broad Institute Genomics Platform"/>
            <consortium name="The Broad Institute Genome Sequencing Center for Infectious Disease"/>
            <person name="Wu L."/>
            <person name="Ma J."/>
        </authorList>
    </citation>
    <scope>NUCLEOTIDE SEQUENCE [LARGE SCALE GENOMIC DNA]</scope>
    <source>
        <strain evidence="2 3">JCM 16221</strain>
    </source>
</reference>
<evidence type="ECO:0000313" key="3">
    <source>
        <dbReference type="Proteomes" id="UP001501218"/>
    </source>
</evidence>